<proteinExistence type="inferred from homology"/>
<evidence type="ECO:0000256" key="3">
    <source>
        <dbReference type="RuleBase" id="RU361214"/>
    </source>
</evidence>
<dbReference type="GO" id="GO:0000407">
    <property type="term" value="C:phagophore assembly site"/>
    <property type="evidence" value="ECO:0007669"/>
    <property type="project" value="TreeGrafter"/>
</dbReference>
<evidence type="ECO:0000313" key="7">
    <source>
        <dbReference type="Proteomes" id="UP000218811"/>
    </source>
</evidence>
<dbReference type="OMA" id="ITHPMGE"/>
<feature type="region of interest" description="Disordered" evidence="4">
    <location>
        <begin position="257"/>
        <end position="609"/>
    </location>
</feature>
<dbReference type="OrthoDB" id="70161at2759"/>
<feature type="compositionally biased region" description="Low complexity" evidence="4">
    <location>
        <begin position="409"/>
        <end position="421"/>
    </location>
</feature>
<evidence type="ECO:0000256" key="2">
    <source>
        <dbReference type="ARBA" id="ARBA00023006"/>
    </source>
</evidence>
<dbReference type="InterPro" id="IPR018731">
    <property type="entry name" value="Atg13_N"/>
</dbReference>
<sequence length="725" mass="77720">MSNDIQKADQIAYRLHTKLVLVVYDGRSTEELPAEAKVDKWFNLETLDPDIFKENARIYRSLSSVHTVPEFKLHVLLCIPELANNQVLVYHSPDSSRIRIDPTPEFILLESWNIVFAPYHAQPRNVPDVTPAAIYKHGITMFRSIFTLLRLLPAWKLARRLRRRSAGGRNANFSIKLRVQTNDENCNSGQILGFNAGPAHGEQPFEKGVHTFPAIAHPEGTLTFSITYLTTPNFRVDALESLLSSRFRSLDEEPDFTPTLVKNQQRNSVSGSPASQTLRTSVQRSPPSSIADRFVVPPPVSSRTPSSSPVSGSPRMQTAEVPPSRPFTVTGLTTGISASGVSDSSSPRQGVGSVASRDEPPAVSALAARLKRASTEAGRGTESLTTPVPLPIRRSPIPPVNPFKSSTLSSGSPSMHSASPSLRQHSPLASLPGGVGPSLPSRPAHASPSSSRGGMSIAPSSSRVPSSPVTPFRPSPPFAPSSLDRRSLGSAEGHSIGHPESPRASGKRYSSSFGHRYSLPGAVSSEGCVGSGAKEGERATGASFLSTNTEDDDISAFVQDIDERKPLGASREPSSSSGEASRVDGAGPSPASVSLQGHPRTRTMSMPAPMLATESEVDEQLRHMRERFDSTVQGIRRRNRENGSNAERPSTPASAPGEEQGRAEIPAANAEAEVNLGGIRLPADYVRPRLGSTASVRSGFSIASAEVLGRMDPEVNDGRSRDPNH</sequence>
<dbReference type="EMBL" id="KB467909">
    <property type="protein sequence ID" value="PCH37077.1"/>
    <property type="molecule type" value="Genomic_DNA"/>
</dbReference>
<reference evidence="6 7" key="1">
    <citation type="journal article" date="2012" name="Science">
        <title>The Paleozoic origin of enzymatic lignin decomposition reconstructed from 31 fungal genomes.</title>
        <authorList>
            <person name="Floudas D."/>
            <person name="Binder M."/>
            <person name="Riley R."/>
            <person name="Barry K."/>
            <person name="Blanchette R.A."/>
            <person name="Henrissat B."/>
            <person name="Martinez A.T."/>
            <person name="Otillar R."/>
            <person name="Spatafora J.W."/>
            <person name="Yadav J.S."/>
            <person name="Aerts A."/>
            <person name="Benoit I."/>
            <person name="Boyd A."/>
            <person name="Carlson A."/>
            <person name="Copeland A."/>
            <person name="Coutinho P.M."/>
            <person name="de Vries R.P."/>
            <person name="Ferreira P."/>
            <person name="Findley K."/>
            <person name="Foster B."/>
            <person name="Gaskell J."/>
            <person name="Glotzer D."/>
            <person name="Gorecki P."/>
            <person name="Heitman J."/>
            <person name="Hesse C."/>
            <person name="Hori C."/>
            <person name="Igarashi K."/>
            <person name="Jurgens J.A."/>
            <person name="Kallen N."/>
            <person name="Kersten P."/>
            <person name="Kohler A."/>
            <person name="Kuees U."/>
            <person name="Kumar T.K.A."/>
            <person name="Kuo A."/>
            <person name="LaButti K."/>
            <person name="Larrondo L.F."/>
            <person name="Lindquist E."/>
            <person name="Ling A."/>
            <person name="Lombard V."/>
            <person name="Lucas S."/>
            <person name="Lundell T."/>
            <person name="Martin R."/>
            <person name="McLaughlin D.J."/>
            <person name="Morgenstern I."/>
            <person name="Morin E."/>
            <person name="Murat C."/>
            <person name="Nagy L.G."/>
            <person name="Nolan M."/>
            <person name="Ohm R.A."/>
            <person name="Patyshakuliyeva A."/>
            <person name="Rokas A."/>
            <person name="Ruiz-Duenas F.J."/>
            <person name="Sabat G."/>
            <person name="Salamov A."/>
            <person name="Samejima M."/>
            <person name="Schmutz J."/>
            <person name="Slot J.C."/>
            <person name="St John F."/>
            <person name="Stenlid J."/>
            <person name="Sun H."/>
            <person name="Sun S."/>
            <person name="Syed K."/>
            <person name="Tsang A."/>
            <person name="Wiebenga A."/>
            <person name="Young D."/>
            <person name="Pisabarro A."/>
            <person name="Eastwood D.C."/>
            <person name="Martin F."/>
            <person name="Cullen D."/>
            <person name="Grigoriev I.V."/>
            <person name="Hibbett D.S."/>
        </authorList>
    </citation>
    <scope>NUCLEOTIDE SEQUENCE [LARGE SCALE GENOMIC DNA]</scope>
    <source>
        <strain evidence="6 7">MD-104</strain>
    </source>
</reference>
<dbReference type="InterPro" id="IPR036570">
    <property type="entry name" value="HORMA_dom_sf"/>
</dbReference>
<dbReference type="Pfam" id="PF10033">
    <property type="entry name" value="ATG13"/>
    <property type="match status" value="1"/>
</dbReference>
<evidence type="ECO:0000256" key="1">
    <source>
        <dbReference type="ARBA" id="ARBA00005246"/>
    </source>
</evidence>
<gene>
    <name evidence="6" type="ORF">WOLCODRAFT_140700</name>
</gene>
<feature type="compositionally biased region" description="Low complexity" evidence="4">
    <location>
        <begin position="567"/>
        <end position="580"/>
    </location>
</feature>
<name>A0A2H3JM46_WOLCO</name>
<dbReference type="Gene3D" id="3.30.900.10">
    <property type="entry name" value="HORMA domain"/>
    <property type="match status" value="1"/>
</dbReference>
<dbReference type="Proteomes" id="UP000218811">
    <property type="component" value="Unassembled WGS sequence"/>
</dbReference>
<organism evidence="6 7">
    <name type="scientific">Wolfiporia cocos (strain MD-104)</name>
    <name type="common">Brown rot fungus</name>
    <dbReference type="NCBI Taxonomy" id="742152"/>
    <lineage>
        <taxon>Eukaryota</taxon>
        <taxon>Fungi</taxon>
        <taxon>Dikarya</taxon>
        <taxon>Basidiomycota</taxon>
        <taxon>Agaricomycotina</taxon>
        <taxon>Agaricomycetes</taxon>
        <taxon>Polyporales</taxon>
        <taxon>Phaeolaceae</taxon>
        <taxon>Wolfiporia</taxon>
    </lineage>
</organism>
<keyword evidence="7" id="KW-1185">Reference proteome</keyword>
<dbReference type="GO" id="GO:1990316">
    <property type="term" value="C:Atg1/ULK1 kinase complex"/>
    <property type="evidence" value="ECO:0007669"/>
    <property type="project" value="InterPro"/>
</dbReference>
<dbReference type="PANTHER" id="PTHR13430">
    <property type="match status" value="1"/>
</dbReference>
<dbReference type="STRING" id="742152.A0A2H3JM46"/>
<protein>
    <recommendedName>
        <fullName evidence="3">Autophagy-related protein 13</fullName>
    </recommendedName>
</protein>
<comment type="similarity">
    <text evidence="1 3">Belongs to the ATG13 family. Fungi subfamily.</text>
</comment>
<accession>A0A2H3JM46</accession>
<dbReference type="AlphaFoldDB" id="A0A2H3JM46"/>
<evidence type="ECO:0000313" key="6">
    <source>
        <dbReference type="EMBL" id="PCH37077.1"/>
    </source>
</evidence>
<feature type="compositionally biased region" description="Polar residues" evidence="4">
    <location>
        <begin position="642"/>
        <end position="653"/>
    </location>
</feature>
<feature type="compositionally biased region" description="Low complexity" evidence="4">
    <location>
        <begin position="337"/>
        <end position="346"/>
    </location>
</feature>
<feature type="region of interest" description="Disordered" evidence="4">
    <location>
        <begin position="691"/>
        <end position="725"/>
    </location>
</feature>
<feature type="compositionally biased region" description="Polar residues" evidence="4">
    <location>
        <begin position="260"/>
        <end position="288"/>
    </location>
</feature>
<dbReference type="GO" id="GO:0005829">
    <property type="term" value="C:cytosol"/>
    <property type="evidence" value="ECO:0007669"/>
    <property type="project" value="TreeGrafter"/>
</dbReference>
<feature type="compositionally biased region" description="Low complexity" evidence="4">
    <location>
        <begin position="301"/>
        <end position="314"/>
    </location>
</feature>
<dbReference type="GO" id="GO:0034497">
    <property type="term" value="P:protein localization to phagophore assembly site"/>
    <property type="evidence" value="ECO:0007669"/>
    <property type="project" value="TreeGrafter"/>
</dbReference>
<dbReference type="GO" id="GO:0000423">
    <property type="term" value="P:mitophagy"/>
    <property type="evidence" value="ECO:0007669"/>
    <property type="project" value="TreeGrafter"/>
</dbReference>
<evidence type="ECO:0000259" key="5">
    <source>
        <dbReference type="Pfam" id="PF10033"/>
    </source>
</evidence>
<keyword evidence="2 3" id="KW-0072">Autophagy</keyword>
<dbReference type="PANTHER" id="PTHR13430:SF4">
    <property type="entry name" value="AUTOPHAGY-RELATED PROTEIN 13"/>
    <property type="match status" value="1"/>
</dbReference>
<evidence type="ECO:0000256" key="4">
    <source>
        <dbReference type="SAM" id="MobiDB-lite"/>
    </source>
</evidence>
<feature type="domain" description="Autophagy-related protein 13 N-terminal" evidence="5">
    <location>
        <begin position="14"/>
        <end position="234"/>
    </location>
</feature>
<feature type="compositionally biased region" description="Low complexity" evidence="4">
    <location>
        <begin position="437"/>
        <end position="470"/>
    </location>
</feature>
<dbReference type="InterPro" id="IPR040182">
    <property type="entry name" value="ATG13"/>
</dbReference>
<feature type="region of interest" description="Disordered" evidence="4">
    <location>
        <begin position="624"/>
        <end position="669"/>
    </location>
</feature>
<feature type="compositionally biased region" description="Basic and acidic residues" evidence="4">
    <location>
        <begin position="709"/>
        <end position="725"/>
    </location>
</feature>
<dbReference type="GO" id="GO:0034727">
    <property type="term" value="P:piecemeal microautophagy of the nucleus"/>
    <property type="evidence" value="ECO:0007669"/>
    <property type="project" value="TreeGrafter"/>
</dbReference>